<feature type="region of interest" description="Disordered" evidence="1">
    <location>
        <begin position="290"/>
        <end position="321"/>
    </location>
</feature>
<sequence length="321" mass="35542">MTLCRLDHPSNLASKSVVRLHRLASTMSHPTQSKIAPWKKTFEEHLNSSGGPSAEFTLATVTPKGEPRARTCIFRGFWATLPENEHNNLPRNPAIYQSDCPTFTTDARMDKAYHIFATGKGHGDEAQSRSGTGGGGPIEAVFWFRNTNTQWRIRGKCWLVAADDIEGGTQEAQNSGTMTVKAQVQRYMRTRSRDGSNDSDPETEKKNWSWRLEVENYFENLSPMMRGSFKNPPPGKPLAGGRDEEAGEALGQKGGHLSDEPLARKNFRVAIITPEQVEAVDLTDPAKATRQIWTLDEEHGGPGGPGPSDSVGEWNRVETWP</sequence>
<name>A0A0D2EB01_9EURO</name>
<feature type="region of interest" description="Disordered" evidence="1">
    <location>
        <begin position="225"/>
        <end position="261"/>
    </location>
</feature>
<reference evidence="3 4" key="1">
    <citation type="submission" date="2015-01" db="EMBL/GenBank/DDBJ databases">
        <title>The Genome Sequence of Capronia semiimmersa CBS27337.</title>
        <authorList>
            <consortium name="The Broad Institute Genomics Platform"/>
            <person name="Cuomo C."/>
            <person name="de Hoog S."/>
            <person name="Gorbushina A."/>
            <person name="Stielow B."/>
            <person name="Teixiera M."/>
            <person name="Abouelleil A."/>
            <person name="Chapman S.B."/>
            <person name="Priest M."/>
            <person name="Young S.K."/>
            <person name="Wortman J."/>
            <person name="Nusbaum C."/>
            <person name="Birren B."/>
        </authorList>
    </citation>
    <scope>NUCLEOTIDE SEQUENCE [LARGE SCALE GENOMIC DNA]</scope>
    <source>
        <strain evidence="3 4">CBS 27337</strain>
    </source>
</reference>
<accession>A0A0D2EB01</accession>
<dbReference type="STRING" id="5601.A0A0D2EB01"/>
<dbReference type="InterPro" id="IPR012349">
    <property type="entry name" value="Split_barrel_FMN-bd"/>
</dbReference>
<evidence type="ECO:0000313" key="3">
    <source>
        <dbReference type="EMBL" id="KIW71457.1"/>
    </source>
</evidence>
<organism evidence="3 4">
    <name type="scientific">Phialophora macrospora</name>
    <dbReference type="NCBI Taxonomy" id="1851006"/>
    <lineage>
        <taxon>Eukaryota</taxon>
        <taxon>Fungi</taxon>
        <taxon>Dikarya</taxon>
        <taxon>Ascomycota</taxon>
        <taxon>Pezizomycotina</taxon>
        <taxon>Eurotiomycetes</taxon>
        <taxon>Chaetothyriomycetidae</taxon>
        <taxon>Chaetothyriales</taxon>
        <taxon>Herpotrichiellaceae</taxon>
        <taxon>Phialophora</taxon>
    </lineage>
</organism>
<dbReference type="HOGENOM" id="CLU_061619_0_0_1"/>
<gene>
    <name evidence="3" type="ORF">PV04_03622</name>
</gene>
<evidence type="ECO:0000256" key="1">
    <source>
        <dbReference type="SAM" id="MobiDB-lite"/>
    </source>
</evidence>
<dbReference type="PANTHER" id="PTHR28243">
    <property type="entry name" value="AGL049CP"/>
    <property type="match status" value="1"/>
</dbReference>
<dbReference type="PANTHER" id="PTHR28243:SF1">
    <property type="entry name" value="PYRIDOXAMINE 5'-PHOSPHATE OXIDASE ALR4036 FAMILY FMN-BINDING DOMAIN-CONTAINING PROTEIN"/>
    <property type="match status" value="1"/>
</dbReference>
<evidence type="ECO:0000313" key="4">
    <source>
        <dbReference type="Proteomes" id="UP000054266"/>
    </source>
</evidence>
<dbReference type="InterPro" id="IPR024624">
    <property type="entry name" value="Pyridox_Oxase_Alr4036_FMN-bd"/>
</dbReference>
<dbReference type="AlphaFoldDB" id="A0A0D2EB01"/>
<evidence type="ECO:0000259" key="2">
    <source>
        <dbReference type="Pfam" id="PF12766"/>
    </source>
</evidence>
<keyword evidence="4" id="KW-1185">Reference proteome</keyword>
<feature type="domain" description="Pyridoxamine 5'-phosphate oxidase Alr4036 family FMN-binding" evidence="2">
    <location>
        <begin position="36"/>
        <end position="160"/>
    </location>
</feature>
<protein>
    <recommendedName>
        <fullName evidence="2">Pyridoxamine 5'-phosphate oxidase Alr4036 family FMN-binding domain-containing protein</fullName>
    </recommendedName>
</protein>
<dbReference type="GO" id="GO:0010181">
    <property type="term" value="F:FMN binding"/>
    <property type="evidence" value="ECO:0007669"/>
    <property type="project" value="InterPro"/>
</dbReference>
<dbReference type="EMBL" id="KN846957">
    <property type="protein sequence ID" value="KIW71457.1"/>
    <property type="molecule type" value="Genomic_DNA"/>
</dbReference>
<proteinExistence type="predicted"/>
<dbReference type="Gene3D" id="2.30.110.10">
    <property type="entry name" value="Electron Transport, Fmn-binding Protein, Chain A"/>
    <property type="match status" value="1"/>
</dbReference>
<dbReference type="Proteomes" id="UP000054266">
    <property type="component" value="Unassembled WGS sequence"/>
</dbReference>
<dbReference type="Pfam" id="PF12766">
    <property type="entry name" value="Pyridox_oxase_2"/>
    <property type="match status" value="1"/>
</dbReference>
<dbReference type="SUPFAM" id="SSF50475">
    <property type="entry name" value="FMN-binding split barrel"/>
    <property type="match status" value="1"/>
</dbReference>